<dbReference type="SUPFAM" id="SSF55681">
    <property type="entry name" value="Class II aaRS and biotin synthetases"/>
    <property type="match status" value="1"/>
</dbReference>
<evidence type="ECO:0000313" key="9">
    <source>
        <dbReference type="EMBL" id="CAB3788790.1"/>
    </source>
</evidence>
<organism evidence="9 10">
    <name type="scientific">Pararobbsia alpina</name>
    <dbReference type="NCBI Taxonomy" id="621374"/>
    <lineage>
        <taxon>Bacteria</taxon>
        <taxon>Pseudomonadati</taxon>
        <taxon>Pseudomonadota</taxon>
        <taxon>Betaproteobacteria</taxon>
        <taxon>Burkholderiales</taxon>
        <taxon>Burkholderiaceae</taxon>
        <taxon>Pararobbsia</taxon>
    </lineage>
</organism>
<evidence type="ECO:0000256" key="7">
    <source>
        <dbReference type="SAM" id="MobiDB-lite"/>
    </source>
</evidence>
<dbReference type="Pfam" id="PF03099">
    <property type="entry name" value="BPL_LplA_LipB"/>
    <property type="match status" value="1"/>
</dbReference>
<dbReference type="PANTHER" id="PTHR12835">
    <property type="entry name" value="BIOTIN PROTEIN LIGASE"/>
    <property type="match status" value="1"/>
</dbReference>
<dbReference type="NCBIfam" id="TIGR00121">
    <property type="entry name" value="birA_ligase"/>
    <property type="match status" value="1"/>
</dbReference>
<keyword evidence="10" id="KW-1185">Reference proteome</keyword>
<evidence type="ECO:0000256" key="6">
    <source>
        <dbReference type="ARBA" id="ARBA00047846"/>
    </source>
</evidence>
<accession>A0A6S7B5J2</accession>
<sequence length="406" mass="41890">MSETHSNNPNDSSRAVPHTAHADPKRAEGAASGDTDARQTSVHPPAGAAPGYAPQAPVAAPDGTDGTDVPEVQDTAGLGTIDRDRLDSQLGESARAWAIDIVEQTTSTNADLLQALRADRAERVHGGARTHETRSHAGWPWQTRVKVAYEQTAGRGRRGRSWVAQPGDALLFSVGVQVPRGVDGLVGLSLAVGLAVYEALCELPVDRSKLSLKWPNDVLVDGAKVSGILIETAGGDAHATLVVVGIGINLRGAAKLAAHLKAGGAKVATAHADAGTTTHAGTGVDDVDAKGNDGQNAAPASDLPPPTPPTALDAIWDAPSMTDLLAALLNTLASTFERFGAQGFAPFRETWCEADAYRDMAVALYEGGAVAVHGIGRGVDAQGQLLLETLQGLRTIASGDVSLRPA</sequence>
<dbReference type="InterPro" id="IPR004143">
    <property type="entry name" value="BPL_LPL_catalytic"/>
</dbReference>
<reference evidence="9 10" key="1">
    <citation type="submission" date="2020-04" db="EMBL/GenBank/DDBJ databases">
        <authorList>
            <person name="De Canck E."/>
        </authorList>
    </citation>
    <scope>NUCLEOTIDE SEQUENCE [LARGE SCALE GENOMIC DNA]</scope>
    <source>
        <strain evidence="9 10">LMG 28138</strain>
    </source>
</reference>
<feature type="compositionally biased region" description="Low complexity" evidence="7">
    <location>
        <begin position="44"/>
        <end position="61"/>
    </location>
</feature>
<name>A0A6S7B5J2_9BURK</name>
<comment type="catalytic activity">
    <reaction evidence="6">
        <text>biotin + L-lysyl-[protein] + ATP = N(6)-biotinyl-L-lysyl-[protein] + AMP + diphosphate + H(+)</text>
        <dbReference type="Rhea" id="RHEA:11756"/>
        <dbReference type="Rhea" id="RHEA-COMP:9752"/>
        <dbReference type="Rhea" id="RHEA-COMP:10505"/>
        <dbReference type="ChEBI" id="CHEBI:15378"/>
        <dbReference type="ChEBI" id="CHEBI:29969"/>
        <dbReference type="ChEBI" id="CHEBI:30616"/>
        <dbReference type="ChEBI" id="CHEBI:33019"/>
        <dbReference type="ChEBI" id="CHEBI:57586"/>
        <dbReference type="ChEBI" id="CHEBI:83144"/>
        <dbReference type="ChEBI" id="CHEBI:456215"/>
        <dbReference type="EC" id="6.3.4.15"/>
    </reaction>
</comment>
<keyword evidence="2" id="KW-0547">Nucleotide-binding</keyword>
<evidence type="ECO:0000256" key="5">
    <source>
        <dbReference type="ARBA" id="ARBA00024227"/>
    </source>
</evidence>
<protein>
    <recommendedName>
        <fullName evidence="5">biotin--[biotin carboxyl-carrier protein] ligase</fullName>
        <ecNumber evidence="5">6.3.4.15</ecNumber>
    </recommendedName>
</protein>
<dbReference type="AlphaFoldDB" id="A0A6S7B5J2"/>
<evidence type="ECO:0000259" key="8">
    <source>
        <dbReference type="PROSITE" id="PS51733"/>
    </source>
</evidence>
<evidence type="ECO:0000256" key="1">
    <source>
        <dbReference type="ARBA" id="ARBA00022598"/>
    </source>
</evidence>
<evidence type="ECO:0000256" key="4">
    <source>
        <dbReference type="ARBA" id="ARBA00023267"/>
    </source>
</evidence>
<keyword evidence="4" id="KW-0092">Biotin</keyword>
<feature type="region of interest" description="Disordered" evidence="7">
    <location>
        <begin position="1"/>
        <end position="84"/>
    </location>
</feature>
<dbReference type="EC" id="6.3.4.15" evidence="5"/>
<dbReference type="GO" id="GO:0005524">
    <property type="term" value="F:ATP binding"/>
    <property type="evidence" value="ECO:0007669"/>
    <property type="project" value="UniProtKB-KW"/>
</dbReference>
<dbReference type="InterPro" id="IPR004408">
    <property type="entry name" value="Biotin_CoA_COase_ligase"/>
</dbReference>
<feature type="domain" description="BPL/LPL catalytic" evidence="8">
    <location>
        <begin position="107"/>
        <end position="303"/>
    </location>
</feature>
<dbReference type="PANTHER" id="PTHR12835:SF5">
    <property type="entry name" value="BIOTIN--PROTEIN LIGASE"/>
    <property type="match status" value="1"/>
</dbReference>
<dbReference type="CDD" id="cd16442">
    <property type="entry name" value="BPL"/>
    <property type="match status" value="1"/>
</dbReference>
<dbReference type="InterPro" id="IPR045864">
    <property type="entry name" value="aa-tRNA-synth_II/BPL/LPL"/>
</dbReference>
<dbReference type="Proteomes" id="UP000494115">
    <property type="component" value="Unassembled WGS sequence"/>
</dbReference>
<dbReference type="InterPro" id="IPR003142">
    <property type="entry name" value="BPL_C"/>
</dbReference>
<feature type="compositionally biased region" description="Polar residues" evidence="7">
    <location>
        <begin position="1"/>
        <end position="13"/>
    </location>
</feature>
<dbReference type="Gene3D" id="3.30.930.10">
    <property type="entry name" value="Bira Bifunctional Protein, Domain 2"/>
    <property type="match status" value="1"/>
</dbReference>
<dbReference type="Gene3D" id="2.30.30.100">
    <property type="match status" value="1"/>
</dbReference>
<keyword evidence="1 9" id="KW-0436">Ligase</keyword>
<dbReference type="SUPFAM" id="SSF50037">
    <property type="entry name" value="C-terminal domain of transcriptional repressors"/>
    <property type="match status" value="1"/>
</dbReference>
<keyword evidence="3" id="KW-0067">ATP-binding</keyword>
<dbReference type="EMBL" id="CADIKM010000010">
    <property type="protein sequence ID" value="CAB3788790.1"/>
    <property type="molecule type" value="Genomic_DNA"/>
</dbReference>
<gene>
    <name evidence="9" type="primary">birA</name>
    <name evidence="9" type="ORF">LMG28138_02680</name>
</gene>
<evidence type="ECO:0000313" key="10">
    <source>
        <dbReference type="Proteomes" id="UP000494115"/>
    </source>
</evidence>
<dbReference type="RefSeq" id="WP_175105235.1">
    <property type="nucleotide sequence ID" value="NZ_CADIKM010000010.1"/>
</dbReference>
<proteinExistence type="predicted"/>
<dbReference type="Pfam" id="PF02237">
    <property type="entry name" value="BPL_C"/>
    <property type="match status" value="1"/>
</dbReference>
<feature type="region of interest" description="Disordered" evidence="7">
    <location>
        <begin position="277"/>
        <end position="309"/>
    </location>
</feature>
<dbReference type="GO" id="GO:0005737">
    <property type="term" value="C:cytoplasm"/>
    <property type="evidence" value="ECO:0007669"/>
    <property type="project" value="TreeGrafter"/>
</dbReference>
<dbReference type="GO" id="GO:0004077">
    <property type="term" value="F:biotin--[biotin carboxyl-carrier protein] ligase activity"/>
    <property type="evidence" value="ECO:0007669"/>
    <property type="project" value="UniProtKB-EC"/>
</dbReference>
<evidence type="ECO:0000256" key="3">
    <source>
        <dbReference type="ARBA" id="ARBA00022840"/>
    </source>
</evidence>
<dbReference type="InterPro" id="IPR008988">
    <property type="entry name" value="Transcriptional_repressor_C"/>
</dbReference>
<dbReference type="PROSITE" id="PS51733">
    <property type="entry name" value="BPL_LPL_CATALYTIC"/>
    <property type="match status" value="1"/>
</dbReference>
<evidence type="ECO:0000256" key="2">
    <source>
        <dbReference type="ARBA" id="ARBA00022741"/>
    </source>
</evidence>